<organism evidence="9 10">
    <name type="scientific">Neonectria punicea</name>
    <dbReference type="NCBI Taxonomy" id="979145"/>
    <lineage>
        <taxon>Eukaryota</taxon>
        <taxon>Fungi</taxon>
        <taxon>Dikarya</taxon>
        <taxon>Ascomycota</taxon>
        <taxon>Pezizomycotina</taxon>
        <taxon>Sordariomycetes</taxon>
        <taxon>Hypocreomycetidae</taxon>
        <taxon>Hypocreales</taxon>
        <taxon>Nectriaceae</taxon>
        <taxon>Neonectria</taxon>
    </lineage>
</organism>
<evidence type="ECO:0000313" key="10">
    <source>
        <dbReference type="Proteomes" id="UP001498476"/>
    </source>
</evidence>
<feature type="repeat" description="WD" evidence="7">
    <location>
        <begin position="12"/>
        <end position="45"/>
    </location>
</feature>
<comment type="function">
    <text evidence="3">Component of the ASTRA complex involved in chromatin remodeling.</text>
</comment>
<dbReference type="Gene3D" id="2.130.10.10">
    <property type="entry name" value="YVTN repeat-like/Quinoprotein amine dehydrogenase"/>
    <property type="match status" value="2"/>
</dbReference>
<dbReference type="PROSITE" id="PS50294">
    <property type="entry name" value="WD_REPEATS_REGION"/>
    <property type="match status" value="1"/>
</dbReference>
<name>A0ABR1H2M2_9HYPO</name>
<evidence type="ECO:0000256" key="2">
    <source>
        <dbReference type="ARBA" id="ARBA00022737"/>
    </source>
</evidence>
<feature type="compositionally biased region" description="Polar residues" evidence="8">
    <location>
        <begin position="372"/>
        <end position="395"/>
    </location>
</feature>
<evidence type="ECO:0000256" key="4">
    <source>
        <dbReference type="ARBA" id="ARBA00037931"/>
    </source>
</evidence>
<dbReference type="EMBL" id="JAZAVJ010000088">
    <property type="protein sequence ID" value="KAK7415142.1"/>
    <property type="molecule type" value="Genomic_DNA"/>
</dbReference>
<gene>
    <name evidence="9" type="primary">asa1</name>
    <name evidence="9" type="ORF">QQX98_006086</name>
</gene>
<dbReference type="PROSITE" id="PS00678">
    <property type="entry name" value="WD_REPEATS_1"/>
    <property type="match status" value="1"/>
</dbReference>
<feature type="repeat" description="WD" evidence="7">
    <location>
        <begin position="433"/>
        <end position="448"/>
    </location>
</feature>
<evidence type="ECO:0000313" key="9">
    <source>
        <dbReference type="EMBL" id="KAK7415142.1"/>
    </source>
</evidence>
<keyword evidence="1 7" id="KW-0853">WD repeat</keyword>
<feature type="region of interest" description="Disordered" evidence="8">
    <location>
        <begin position="372"/>
        <end position="411"/>
    </location>
</feature>
<accession>A0ABR1H2M2</accession>
<dbReference type="InterPro" id="IPR036322">
    <property type="entry name" value="WD40_repeat_dom_sf"/>
</dbReference>
<comment type="caution">
    <text evidence="9">The sequence shown here is derived from an EMBL/GenBank/DDBJ whole genome shotgun (WGS) entry which is preliminary data.</text>
</comment>
<dbReference type="InterPro" id="IPR019775">
    <property type="entry name" value="WD40_repeat_CS"/>
</dbReference>
<evidence type="ECO:0000256" key="5">
    <source>
        <dbReference type="ARBA" id="ARBA00038749"/>
    </source>
</evidence>
<protein>
    <recommendedName>
        <fullName evidence="6">ASTRA-associated protein 1</fullName>
    </recommendedName>
</protein>
<dbReference type="Proteomes" id="UP001498476">
    <property type="component" value="Unassembled WGS sequence"/>
</dbReference>
<evidence type="ECO:0000256" key="1">
    <source>
        <dbReference type="ARBA" id="ARBA00022574"/>
    </source>
</evidence>
<dbReference type="InterPro" id="IPR015943">
    <property type="entry name" value="WD40/YVTN_repeat-like_dom_sf"/>
</dbReference>
<dbReference type="PANTHER" id="PTHR19854">
    <property type="entry name" value="TRANSDUCIN BETA-LIKE 3"/>
    <property type="match status" value="1"/>
</dbReference>
<dbReference type="PROSITE" id="PS50082">
    <property type="entry name" value="WD_REPEATS_2"/>
    <property type="match status" value="2"/>
</dbReference>
<keyword evidence="2" id="KW-0677">Repeat</keyword>
<comment type="similarity">
    <text evidence="4">Belongs to the WD repeat ASA1 family.</text>
</comment>
<evidence type="ECO:0000256" key="6">
    <source>
        <dbReference type="ARBA" id="ARBA00040563"/>
    </source>
</evidence>
<feature type="region of interest" description="Disordered" evidence="8">
    <location>
        <begin position="272"/>
        <end position="299"/>
    </location>
</feature>
<comment type="subunit">
    <text evidence="5">Component of the ASTRA chromatin remodeling machinery complex.</text>
</comment>
<keyword evidence="10" id="KW-1185">Reference proteome</keyword>
<reference evidence="9 10" key="1">
    <citation type="journal article" date="2025" name="Microbiol. Resour. Announc.">
        <title>Draft genome sequences for Neonectria magnoliae and Neonectria punicea, canker pathogens of Liriodendron tulipifera and Acer saccharum in West Virginia.</title>
        <authorList>
            <person name="Petronek H.M."/>
            <person name="Kasson M.T."/>
            <person name="Metheny A.M."/>
            <person name="Stauder C.M."/>
            <person name="Lovett B."/>
            <person name="Lynch S.C."/>
            <person name="Garnas J.R."/>
            <person name="Kasson L.R."/>
            <person name="Stajich J.E."/>
        </authorList>
    </citation>
    <scope>NUCLEOTIDE SEQUENCE [LARGE SCALE GENOMIC DNA]</scope>
    <source>
        <strain evidence="9 10">NRRL 64653</strain>
    </source>
</reference>
<dbReference type="SMART" id="SM00320">
    <property type="entry name" value="WD40"/>
    <property type="match status" value="5"/>
</dbReference>
<dbReference type="SUPFAM" id="SSF50978">
    <property type="entry name" value="WD40 repeat-like"/>
    <property type="match status" value="1"/>
</dbReference>
<dbReference type="Pfam" id="PF00400">
    <property type="entry name" value="WD40"/>
    <property type="match status" value="4"/>
</dbReference>
<evidence type="ECO:0000256" key="8">
    <source>
        <dbReference type="SAM" id="MobiDB-lite"/>
    </source>
</evidence>
<dbReference type="InterPro" id="IPR001680">
    <property type="entry name" value="WD40_rpt"/>
</dbReference>
<proteinExistence type="inferred from homology"/>
<dbReference type="PANTHER" id="PTHR19854:SF1">
    <property type="entry name" value="GUANINE NUCLEOTIDE-BINDING PROTEIN SUBUNIT BETA-LIKE PROTEIN 1"/>
    <property type="match status" value="1"/>
</dbReference>
<evidence type="ECO:0000256" key="3">
    <source>
        <dbReference type="ARBA" id="ARBA00037338"/>
    </source>
</evidence>
<sequence>MADATPSPKAILRGHKAQVHSATFIRGNTRLVTGDAEGYVVVWDLTIMRPKAVWQAHESAILGVQGWGRDKIITHGRDHKLIVWKLGVGDEDHLSQTLPVESVPAPRPQPWILHLLEVNTMNFCSFAANSGTSRHMDESSEILIAVPNTLASEAIDIYSLPTQTRIHTIRPGEKNGMAMYLSLFHHEDAITLIAAFENGYASVHRLNPDGEWITTYRSQAHSQPILSLDVDSEHRFFLSSSADSLIAKHPIPTTRQETIPVPQSNARVVEITEDEPSQPQSLLSAGLKHSPSHSGQSGRVLKEWEDPLKVVNTKHSGQQSLKLRSDGRIFATAGWDSKVRVYSAKTMKELAVLKWHQVGCYAVAFSDLTAPSDLSDTESSSTQDASHSETTQRSGDPNPPEKALTHRDTGVLARGTVSVKDRRIAQAKTTHWIAAGAKDGKVSLWDIY</sequence>
<evidence type="ECO:0000256" key="7">
    <source>
        <dbReference type="PROSITE-ProRule" id="PRU00221"/>
    </source>
</evidence>